<keyword evidence="2" id="KW-1003">Cell membrane</keyword>
<dbReference type="EMBL" id="NOZR01000004">
    <property type="protein sequence ID" value="OYN81067.1"/>
    <property type="molecule type" value="Genomic_DNA"/>
</dbReference>
<evidence type="ECO:0000256" key="4">
    <source>
        <dbReference type="ARBA" id="ARBA00022989"/>
    </source>
</evidence>
<dbReference type="GO" id="GO:0005886">
    <property type="term" value="C:plasma membrane"/>
    <property type="evidence" value="ECO:0007669"/>
    <property type="project" value="UniProtKB-SubCell"/>
</dbReference>
<reference evidence="8 9" key="1">
    <citation type="submission" date="2017-07" db="EMBL/GenBank/DDBJ databases">
        <title>The new phylogeny of genus Mycobacterium.</title>
        <authorList>
            <person name="Tortoli E."/>
            <person name="Trovato A."/>
            <person name="Cirillo D.M."/>
        </authorList>
    </citation>
    <scope>NUCLEOTIDE SEQUENCE [LARGE SCALE GENOMIC DNA]</scope>
    <source>
        <strain evidence="8 9">ATCC 33027</strain>
    </source>
</reference>
<accession>A0A255DNP5</accession>
<evidence type="ECO:0000256" key="1">
    <source>
        <dbReference type="ARBA" id="ARBA00004651"/>
    </source>
</evidence>
<feature type="transmembrane region" description="Helical" evidence="6">
    <location>
        <begin position="36"/>
        <end position="56"/>
    </location>
</feature>
<protein>
    <recommendedName>
        <fullName evidence="7">RDD domain-containing protein</fullName>
    </recommendedName>
</protein>
<keyword evidence="5 6" id="KW-0472">Membrane</keyword>
<dbReference type="RefSeq" id="WP_094477398.1">
    <property type="nucleotide sequence ID" value="NZ_NOZR01000004.1"/>
</dbReference>
<evidence type="ECO:0000256" key="5">
    <source>
        <dbReference type="ARBA" id="ARBA00023136"/>
    </source>
</evidence>
<dbReference type="AlphaFoldDB" id="A0A255DNP5"/>
<feature type="domain" description="RDD" evidence="7">
    <location>
        <begin position="27"/>
        <end position="150"/>
    </location>
</feature>
<feature type="transmembrane region" description="Helical" evidence="6">
    <location>
        <begin position="167"/>
        <end position="191"/>
    </location>
</feature>
<keyword evidence="4 6" id="KW-1133">Transmembrane helix</keyword>
<dbReference type="OrthoDB" id="9793824at2"/>
<evidence type="ECO:0000259" key="7">
    <source>
        <dbReference type="Pfam" id="PF06271"/>
    </source>
</evidence>
<dbReference type="PANTHER" id="PTHR36115">
    <property type="entry name" value="PROLINE-RICH ANTIGEN HOMOLOG-RELATED"/>
    <property type="match status" value="1"/>
</dbReference>
<evidence type="ECO:0000313" key="9">
    <source>
        <dbReference type="Proteomes" id="UP000216063"/>
    </source>
</evidence>
<dbReference type="PANTHER" id="PTHR36115:SF6">
    <property type="entry name" value="PROLINE-RICH ANTIGEN HOMOLOG"/>
    <property type="match status" value="1"/>
</dbReference>
<name>A0A255DNP5_9MYCO</name>
<sequence length="327" mass="35275">MTVTVSDTDTDTPDDAVTDQAPAWVQASWTARAGAFAVDVFFGAGVVITGLLVAWAAPLRGWLWWVAVALAGVVFLAVALNRLLLPSITGWTLGRCLFGIAVVGKDGSSVGPWRLLLRDLAHLLDTAALLLGWLWPLWDSRGRTFADLITRTEVHRVAGARPDRRRLAGAVLIGLAVLAGTATALGYFGVYRPELAVEQARQDLAVQGPKIVQQMLSYNVASIDDDFARARGLVTDTYRPQLVAQQDSVRKAGPVDNDYWVTNSAVLTNTRDEATMLLLMQGQRGEAPKQRLITATVRVTFERSSSGQWQVAGLSVLAKPNSAGEAK</sequence>
<dbReference type="Proteomes" id="UP000216063">
    <property type="component" value="Unassembled WGS sequence"/>
</dbReference>
<dbReference type="Pfam" id="PF06271">
    <property type="entry name" value="RDD"/>
    <property type="match status" value="1"/>
</dbReference>
<keyword evidence="9" id="KW-1185">Reference proteome</keyword>
<evidence type="ECO:0000256" key="3">
    <source>
        <dbReference type="ARBA" id="ARBA00022692"/>
    </source>
</evidence>
<evidence type="ECO:0000256" key="6">
    <source>
        <dbReference type="SAM" id="Phobius"/>
    </source>
</evidence>
<gene>
    <name evidence="8" type="ORF">CG716_05815</name>
</gene>
<evidence type="ECO:0000256" key="2">
    <source>
        <dbReference type="ARBA" id="ARBA00022475"/>
    </source>
</evidence>
<evidence type="ECO:0000313" key="8">
    <source>
        <dbReference type="EMBL" id="OYN81067.1"/>
    </source>
</evidence>
<dbReference type="InterPro" id="IPR051791">
    <property type="entry name" value="Pra-immunoreactive"/>
</dbReference>
<feature type="transmembrane region" description="Helical" evidence="6">
    <location>
        <begin position="62"/>
        <end position="85"/>
    </location>
</feature>
<comment type="caution">
    <text evidence="8">The sequence shown here is derived from an EMBL/GenBank/DDBJ whole genome shotgun (WGS) entry which is preliminary data.</text>
</comment>
<dbReference type="InterPro" id="IPR010432">
    <property type="entry name" value="RDD"/>
</dbReference>
<keyword evidence="3 6" id="KW-0812">Transmembrane</keyword>
<comment type="subcellular location">
    <subcellularLocation>
        <location evidence="1">Cell membrane</location>
        <topology evidence="1">Multi-pass membrane protein</topology>
    </subcellularLocation>
</comment>
<proteinExistence type="predicted"/>
<organism evidence="8 9">
    <name type="scientific">Mycolicibacterium sphagni</name>
    <dbReference type="NCBI Taxonomy" id="1786"/>
    <lineage>
        <taxon>Bacteria</taxon>
        <taxon>Bacillati</taxon>
        <taxon>Actinomycetota</taxon>
        <taxon>Actinomycetes</taxon>
        <taxon>Mycobacteriales</taxon>
        <taxon>Mycobacteriaceae</taxon>
        <taxon>Mycolicibacterium</taxon>
    </lineage>
</organism>